<dbReference type="AlphaFoldDB" id="A0AA88P995"/>
<keyword evidence="2" id="KW-1185">Reference proteome</keyword>
<organism evidence="1 2">
    <name type="scientific">Cirrhinus molitorella</name>
    <name type="common">mud carp</name>
    <dbReference type="NCBI Taxonomy" id="172907"/>
    <lineage>
        <taxon>Eukaryota</taxon>
        <taxon>Metazoa</taxon>
        <taxon>Chordata</taxon>
        <taxon>Craniata</taxon>
        <taxon>Vertebrata</taxon>
        <taxon>Euteleostomi</taxon>
        <taxon>Actinopterygii</taxon>
        <taxon>Neopterygii</taxon>
        <taxon>Teleostei</taxon>
        <taxon>Ostariophysi</taxon>
        <taxon>Cypriniformes</taxon>
        <taxon>Cyprinidae</taxon>
        <taxon>Labeoninae</taxon>
        <taxon>Labeonini</taxon>
        <taxon>Cirrhinus</taxon>
    </lineage>
</organism>
<dbReference type="EMBL" id="JAUYZG010000022">
    <property type="protein sequence ID" value="KAK2872712.1"/>
    <property type="molecule type" value="Genomic_DNA"/>
</dbReference>
<sequence length="112" mass="12198">MGLHSSLMNGPTGTRNLRHLAAGVGWSCGVVPPPIKRPDSPLTDNSCWESLPPLQATVPLEEGDLELSRSEYLGVDAVPGIVSLTSDGASREQKMENLKWIWGGYRTLEQRN</sequence>
<accession>A0AA88P995</accession>
<comment type="caution">
    <text evidence="1">The sequence shown here is derived from an EMBL/GenBank/DDBJ whole genome shotgun (WGS) entry which is preliminary data.</text>
</comment>
<proteinExistence type="predicted"/>
<reference evidence="1" key="1">
    <citation type="submission" date="2023-08" db="EMBL/GenBank/DDBJ databases">
        <title>Chromosome-level Genome Assembly of mud carp (Cirrhinus molitorella).</title>
        <authorList>
            <person name="Liu H."/>
        </authorList>
    </citation>
    <scope>NUCLEOTIDE SEQUENCE</scope>
    <source>
        <strain evidence="1">Prfri</strain>
        <tissue evidence="1">Muscle</tissue>
    </source>
</reference>
<evidence type="ECO:0000313" key="1">
    <source>
        <dbReference type="EMBL" id="KAK2872712.1"/>
    </source>
</evidence>
<protein>
    <submittedName>
        <fullName evidence="1">Uncharacterized protein</fullName>
    </submittedName>
</protein>
<gene>
    <name evidence="1" type="ORF">Q8A67_022609</name>
</gene>
<dbReference type="Proteomes" id="UP001187343">
    <property type="component" value="Unassembled WGS sequence"/>
</dbReference>
<name>A0AA88P995_9TELE</name>
<evidence type="ECO:0000313" key="2">
    <source>
        <dbReference type="Proteomes" id="UP001187343"/>
    </source>
</evidence>